<dbReference type="Proteomes" id="UP000070096">
    <property type="component" value="Unassembled WGS sequence"/>
</dbReference>
<comment type="caution">
    <text evidence="1">The sequence shown here is derived from an EMBL/GenBank/DDBJ whole genome shotgun (WGS) entry which is preliminary data.</text>
</comment>
<evidence type="ECO:0000313" key="1">
    <source>
        <dbReference type="EMBL" id="KXT72264.1"/>
    </source>
</evidence>
<accession>A0A139N926</accession>
<dbReference type="EMBL" id="LQRC01000115">
    <property type="protein sequence ID" value="KXT72264.1"/>
    <property type="molecule type" value="Genomic_DNA"/>
</dbReference>
<gene>
    <name evidence="1" type="ORF">SGODD07_00756</name>
</gene>
<reference evidence="1 2" key="1">
    <citation type="submission" date="2016-01" db="EMBL/GenBank/DDBJ databases">
        <title>Highly variable Streptococcus oralis are common among viridans streptococci isolated from primates.</title>
        <authorList>
            <person name="Denapaite D."/>
            <person name="Rieger M."/>
            <person name="Koendgen S."/>
            <person name="Brueckner R."/>
            <person name="Ochigava I."/>
            <person name="Kappeler P."/>
            <person name="Maetz-Rensing K."/>
            <person name="Leendertz F."/>
            <person name="Hakenbeck R."/>
        </authorList>
    </citation>
    <scope>NUCLEOTIDE SEQUENCE [LARGE SCALE GENOMIC DNA]</scope>
    <source>
        <strain evidence="1 2">DD07</strain>
    </source>
</reference>
<evidence type="ECO:0000313" key="2">
    <source>
        <dbReference type="Proteomes" id="UP000070096"/>
    </source>
</evidence>
<dbReference type="PATRIC" id="fig|1302.21.peg.848"/>
<protein>
    <submittedName>
        <fullName evidence="1">Uncharacterized protein</fullName>
    </submittedName>
</protein>
<sequence>MFLLDLLGFSLDEKFKVYFSCTSYFYFKNGHQTVFLI</sequence>
<proteinExistence type="predicted"/>
<name>A0A139N926_STRGN</name>
<organism evidence="1 2">
    <name type="scientific">Streptococcus gordonii</name>
    <dbReference type="NCBI Taxonomy" id="1302"/>
    <lineage>
        <taxon>Bacteria</taxon>
        <taxon>Bacillati</taxon>
        <taxon>Bacillota</taxon>
        <taxon>Bacilli</taxon>
        <taxon>Lactobacillales</taxon>
        <taxon>Streptococcaceae</taxon>
        <taxon>Streptococcus</taxon>
    </lineage>
</organism>
<dbReference type="AlphaFoldDB" id="A0A139N926"/>